<gene>
    <name evidence="2" type="ORF">GCM10023235_75350</name>
</gene>
<keyword evidence="3" id="KW-1185">Reference proteome</keyword>
<sequence>MAEREEDRSQRPGREVPARRVGRYGAPCRDAERMRWEDRYDAETAWLDEAERYAVLGED</sequence>
<feature type="region of interest" description="Disordered" evidence="1">
    <location>
        <begin position="1"/>
        <end position="20"/>
    </location>
</feature>
<dbReference type="EMBL" id="BAABIS010000001">
    <property type="protein sequence ID" value="GAA4883641.1"/>
    <property type="molecule type" value="Genomic_DNA"/>
</dbReference>
<organism evidence="2 3">
    <name type="scientific">Kitasatospora terrestris</name>
    <dbReference type="NCBI Taxonomy" id="258051"/>
    <lineage>
        <taxon>Bacteria</taxon>
        <taxon>Bacillati</taxon>
        <taxon>Actinomycetota</taxon>
        <taxon>Actinomycetes</taxon>
        <taxon>Kitasatosporales</taxon>
        <taxon>Streptomycetaceae</taxon>
        <taxon>Kitasatospora</taxon>
    </lineage>
</organism>
<dbReference type="RefSeq" id="WP_345701420.1">
    <property type="nucleotide sequence ID" value="NZ_BAABIS010000001.1"/>
</dbReference>
<name>A0ABP9EPF1_9ACTN</name>
<protein>
    <submittedName>
        <fullName evidence="2">Uncharacterized protein</fullName>
    </submittedName>
</protein>
<evidence type="ECO:0000313" key="3">
    <source>
        <dbReference type="Proteomes" id="UP001501752"/>
    </source>
</evidence>
<dbReference type="Proteomes" id="UP001501752">
    <property type="component" value="Unassembled WGS sequence"/>
</dbReference>
<evidence type="ECO:0000256" key="1">
    <source>
        <dbReference type="SAM" id="MobiDB-lite"/>
    </source>
</evidence>
<feature type="compositionally biased region" description="Basic and acidic residues" evidence="1">
    <location>
        <begin position="1"/>
        <end position="18"/>
    </location>
</feature>
<evidence type="ECO:0000313" key="2">
    <source>
        <dbReference type="EMBL" id="GAA4883641.1"/>
    </source>
</evidence>
<accession>A0ABP9EPF1</accession>
<proteinExistence type="predicted"/>
<reference evidence="3" key="1">
    <citation type="journal article" date="2019" name="Int. J. Syst. Evol. Microbiol.">
        <title>The Global Catalogue of Microorganisms (GCM) 10K type strain sequencing project: providing services to taxonomists for standard genome sequencing and annotation.</title>
        <authorList>
            <consortium name="The Broad Institute Genomics Platform"/>
            <consortium name="The Broad Institute Genome Sequencing Center for Infectious Disease"/>
            <person name="Wu L."/>
            <person name="Ma J."/>
        </authorList>
    </citation>
    <scope>NUCLEOTIDE SEQUENCE [LARGE SCALE GENOMIC DNA]</scope>
    <source>
        <strain evidence="3">JCM 13006</strain>
    </source>
</reference>
<comment type="caution">
    <text evidence="2">The sequence shown here is derived from an EMBL/GenBank/DDBJ whole genome shotgun (WGS) entry which is preliminary data.</text>
</comment>